<accession>A0ABU4L510</accession>
<protein>
    <submittedName>
        <fullName evidence="2">Uncharacterized protein</fullName>
    </submittedName>
</protein>
<evidence type="ECO:0000256" key="1">
    <source>
        <dbReference type="SAM" id="MobiDB-lite"/>
    </source>
</evidence>
<name>A0ABU4L510_9ACTN</name>
<dbReference type="Proteomes" id="UP001271723">
    <property type="component" value="Unassembled WGS sequence"/>
</dbReference>
<gene>
    <name evidence="2" type="ORF">PV517_16260</name>
</gene>
<reference evidence="2 3" key="1">
    <citation type="journal article" date="2023" name="Microb. Genom.">
        <title>Mesoterricola silvestris gen. nov., sp. nov., Mesoterricola sediminis sp. nov., Geothrix oryzae sp. nov., Geothrix edaphica sp. nov., Geothrix rubra sp. nov., and Geothrix limicola sp. nov., six novel members of Acidobacteriota isolated from soils.</title>
        <authorList>
            <person name="Weisberg A.J."/>
            <person name="Pearce E."/>
            <person name="Kramer C.G."/>
            <person name="Chang J.H."/>
            <person name="Clarke C.R."/>
        </authorList>
    </citation>
    <scope>NUCLEOTIDE SEQUENCE [LARGE SCALE GENOMIC DNA]</scope>
    <source>
        <strain evidence="2 3">NRRL_B-2795</strain>
    </source>
</reference>
<dbReference type="RefSeq" id="WP_143673309.1">
    <property type="nucleotide sequence ID" value="NZ_JAGJBZ010000001.1"/>
</dbReference>
<dbReference type="EMBL" id="JARAVY010000005">
    <property type="protein sequence ID" value="MDX2910254.1"/>
    <property type="molecule type" value="Genomic_DNA"/>
</dbReference>
<feature type="region of interest" description="Disordered" evidence="1">
    <location>
        <begin position="34"/>
        <end position="70"/>
    </location>
</feature>
<evidence type="ECO:0000313" key="3">
    <source>
        <dbReference type="Proteomes" id="UP001271723"/>
    </source>
</evidence>
<organism evidence="2 3">
    <name type="scientific">Streptomyces griseiscabiei</name>
    <dbReference type="NCBI Taxonomy" id="2993540"/>
    <lineage>
        <taxon>Bacteria</taxon>
        <taxon>Bacillati</taxon>
        <taxon>Actinomycetota</taxon>
        <taxon>Actinomycetes</taxon>
        <taxon>Kitasatosporales</taxon>
        <taxon>Streptomycetaceae</taxon>
        <taxon>Streptomyces</taxon>
    </lineage>
</organism>
<evidence type="ECO:0000313" key="2">
    <source>
        <dbReference type="EMBL" id="MDX2910254.1"/>
    </source>
</evidence>
<comment type="caution">
    <text evidence="2">The sequence shown here is derived from an EMBL/GenBank/DDBJ whole genome shotgun (WGS) entry which is preliminary data.</text>
</comment>
<sequence>MASLRGSRPHEPHPVFAGVFRDWHAQAGVFSALPDAPVEPDAPRPWWRRPRLRRAHRLPHPRGTRRTAVP</sequence>
<keyword evidence="3" id="KW-1185">Reference proteome</keyword>
<feature type="compositionally biased region" description="Basic residues" evidence="1">
    <location>
        <begin position="46"/>
        <end position="70"/>
    </location>
</feature>
<proteinExistence type="predicted"/>